<reference evidence="7" key="1">
    <citation type="journal article" date="2004" name="Nature">
        <title>Genome duplication in the teleost fish Tetraodon nigroviridis reveals the early vertebrate proto-karyotype.</title>
        <authorList>
            <person name="Jaillon O."/>
            <person name="Aury J.-M."/>
            <person name="Brunet F."/>
            <person name="Petit J.-L."/>
            <person name="Stange-Thomann N."/>
            <person name="Mauceli E."/>
            <person name="Bouneau L."/>
            <person name="Fischer C."/>
            <person name="Ozouf-Costaz C."/>
            <person name="Bernot A."/>
            <person name="Nicaud S."/>
            <person name="Jaffe D."/>
            <person name="Fisher S."/>
            <person name="Lutfalla G."/>
            <person name="Dossat C."/>
            <person name="Segurens B."/>
            <person name="Dasilva C."/>
            <person name="Salanoubat M."/>
            <person name="Levy M."/>
            <person name="Boudet N."/>
            <person name="Castellano S."/>
            <person name="Anthouard V."/>
            <person name="Jubin C."/>
            <person name="Castelli V."/>
            <person name="Katinka M."/>
            <person name="Vacherie B."/>
            <person name="Biemont C."/>
            <person name="Skalli Z."/>
            <person name="Cattolico L."/>
            <person name="Poulain J."/>
            <person name="De Berardinis V."/>
            <person name="Cruaud C."/>
            <person name="Duprat S."/>
            <person name="Brottier P."/>
            <person name="Coutanceau J.-P."/>
            <person name="Gouzy J."/>
            <person name="Parra G."/>
            <person name="Lardier G."/>
            <person name="Chapple C."/>
            <person name="McKernan K.J."/>
            <person name="McEwan P."/>
            <person name="Bosak S."/>
            <person name="Kellis M."/>
            <person name="Volff J.-N."/>
            <person name="Guigo R."/>
            <person name="Zody M.C."/>
            <person name="Mesirov J."/>
            <person name="Lindblad-Toh K."/>
            <person name="Birren B."/>
            <person name="Nusbaum C."/>
            <person name="Kahn D."/>
            <person name="Robinson-Rechavi M."/>
            <person name="Laudet V."/>
            <person name="Schachter V."/>
            <person name="Quetier F."/>
            <person name="Saurin W."/>
            <person name="Scarpelli C."/>
            <person name="Wincker P."/>
            <person name="Lander E.S."/>
            <person name="Weissenbach J."/>
            <person name="Roest Crollius H."/>
        </authorList>
    </citation>
    <scope>NUCLEOTIDE SEQUENCE [LARGE SCALE GENOMIC DNA]</scope>
</reference>
<keyword evidence="2" id="KW-0597">Phosphoprotein</keyword>
<accession>Q4SAM0</accession>
<organism evidence="7">
    <name type="scientific">Tetraodon nigroviridis</name>
    <name type="common">Spotted green pufferfish</name>
    <name type="synonym">Chelonodon nigroviridis</name>
    <dbReference type="NCBI Taxonomy" id="99883"/>
    <lineage>
        <taxon>Eukaryota</taxon>
        <taxon>Metazoa</taxon>
        <taxon>Chordata</taxon>
        <taxon>Craniata</taxon>
        <taxon>Vertebrata</taxon>
        <taxon>Euteleostomi</taxon>
        <taxon>Actinopterygii</taxon>
        <taxon>Neopterygii</taxon>
        <taxon>Teleostei</taxon>
        <taxon>Neoteleostei</taxon>
        <taxon>Acanthomorphata</taxon>
        <taxon>Eupercaria</taxon>
        <taxon>Tetraodontiformes</taxon>
        <taxon>Tetradontoidea</taxon>
        <taxon>Tetraodontidae</taxon>
        <taxon>Tetraodon</taxon>
    </lineage>
</organism>
<proteinExistence type="predicted"/>
<feature type="region of interest" description="Disordered" evidence="4">
    <location>
        <begin position="77"/>
        <end position="154"/>
    </location>
</feature>
<dbReference type="EMBL" id="CAAE01014682">
    <property type="protein sequence ID" value="CAG02312.1"/>
    <property type="molecule type" value="Genomic_DNA"/>
</dbReference>
<evidence type="ECO:0000256" key="1">
    <source>
        <dbReference type="ARBA" id="ARBA00022499"/>
    </source>
</evidence>
<keyword evidence="1" id="KW-1017">Isopeptide bond</keyword>
<dbReference type="PANTHER" id="PTHR45736:SF5">
    <property type="entry name" value="ZINC FINGER MYM-TYPE PROTEIN 4"/>
    <property type="match status" value="1"/>
</dbReference>
<evidence type="ECO:0000259" key="5">
    <source>
        <dbReference type="Pfam" id="PF12012"/>
    </source>
</evidence>
<feature type="region of interest" description="Disordered" evidence="4">
    <location>
        <begin position="569"/>
        <end position="593"/>
    </location>
</feature>
<evidence type="ECO:0000259" key="6">
    <source>
        <dbReference type="Pfam" id="PF25561"/>
    </source>
</evidence>
<dbReference type="Pfam" id="PF12012">
    <property type="entry name" value="DUF3504"/>
    <property type="match status" value="1"/>
</dbReference>
<dbReference type="PANTHER" id="PTHR45736">
    <property type="entry name" value="ZINC FINGER MYM-TYPE PROTEIN"/>
    <property type="match status" value="1"/>
</dbReference>
<evidence type="ECO:0000256" key="4">
    <source>
        <dbReference type="SAM" id="MobiDB-lite"/>
    </source>
</evidence>
<feature type="domain" description="ZMYM2-like/QRICH1 C-terminal" evidence="5">
    <location>
        <begin position="395"/>
        <end position="561"/>
    </location>
</feature>
<name>Q4SAM0_TETNG</name>
<evidence type="ECO:0000256" key="2">
    <source>
        <dbReference type="ARBA" id="ARBA00022553"/>
    </source>
</evidence>
<dbReference type="InterPro" id="IPR051284">
    <property type="entry name" value="ZnF_MYMT-QRICH1"/>
</dbReference>
<dbReference type="InterPro" id="IPR057926">
    <property type="entry name" value="QRICH1_dom"/>
</dbReference>
<dbReference type="KEGG" id="tng:GSTEN00021381G001"/>
<protein>
    <submittedName>
        <fullName evidence="7">(spotted green pufferfish) hypothetical protein</fullName>
    </submittedName>
</protein>
<evidence type="ECO:0000256" key="3">
    <source>
        <dbReference type="ARBA" id="ARBA00022843"/>
    </source>
</evidence>
<dbReference type="Pfam" id="PF25561">
    <property type="entry name" value="QRICH1"/>
    <property type="match status" value="1"/>
</dbReference>
<dbReference type="AlphaFoldDB" id="Q4SAM0"/>
<comment type="caution">
    <text evidence="7">The sequence shown here is derived from an EMBL/GenBank/DDBJ whole genome shotgun (WGS) entry which is preliminary data.</text>
</comment>
<evidence type="ECO:0000313" key="7">
    <source>
        <dbReference type="EMBL" id="CAG02312.1"/>
    </source>
</evidence>
<dbReference type="InterPro" id="IPR021893">
    <property type="entry name" value="ZMYM2-like_C"/>
</dbReference>
<feature type="region of interest" description="Disordered" evidence="4">
    <location>
        <begin position="167"/>
        <end position="210"/>
    </location>
</feature>
<sequence>MVIPVPVPVYVPVPMNMYTQCTPRPVGLPLPLPVPMLLPVTMDNAERIVETIQEIKEKIPSDPFEAELIFMAEMVAEDNEKNGKGQTSKNRVEKESEKQEASAPSDHTSNDNDDLDTDDLTSLLTGWEDASSDPSLKTPVQPVPHEKLSSVSDTTGKTLERMCWHKRLSQESPSSPSSALRRQQTSRKSREAKTKSRMSQRLSKASEAMSKKECVQKKPAVLELPKLKSEYGIEAWKRWVQWRQTQPDLEKPRYASRLMVLKEDVLQCTTAELSYGLCCFISEVKRPNGSPYSPDSLFYLCLGIQQAIQAQSWSKLTQSHLRESRIHWALHLFENGRVENIFMDQFYSKFSAEFTCMLKGFKPPVTASGESRVALAVRAIRRRPSRVSLWSAGYIHSRVEEEFLWDCKQLGAYSPIVLLNTLLFFCCKYFGFTTVKQHRQLSFAHLMRCVRTNQDFTKTTFLRFYPPSAAKETESDVPSKRRKEEESKEEVLEMIENTDNPLRCPVRLFEFYLSKCSESVKQRSNVFYLLPERCCVPNSPLWFSTTSLDDSTIEAMLIRILSVRDLHVRTSESGRRKPSDTSQDIHEDEKDSE</sequence>
<gene>
    <name evidence="7" type="ORF">GSTENG00021381001</name>
</gene>
<reference evidence="7" key="2">
    <citation type="submission" date="2004-02" db="EMBL/GenBank/DDBJ databases">
        <authorList>
            <consortium name="Genoscope"/>
            <consortium name="Whitehead Institute Centre for Genome Research"/>
        </authorList>
    </citation>
    <scope>NUCLEOTIDE SEQUENCE</scope>
</reference>
<keyword evidence="3" id="KW-0832">Ubl conjugation</keyword>
<dbReference type="OrthoDB" id="10025028at2759"/>
<feature type="domain" description="QRICH1-like" evidence="6">
    <location>
        <begin position="226"/>
        <end position="310"/>
    </location>
</feature>
<feature type="compositionally biased region" description="Basic and acidic residues" evidence="4">
    <location>
        <begin position="90"/>
        <end position="100"/>
    </location>
</feature>